<dbReference type="Proteomes" id="UP000887565">
    <property type="component" value="Unplaced"/>
</dbReference>
<organism evidence="1 2">
    <name type="scientific">Romanomermis culicivorax</name>
    <name type="common">Nematode worm</name>
    <dbReference type="NCBI Taxonomy" id="13658"/>
    <lineage>
        <taxon>Eukaryota</taxon>
        <taxon>Metazoa</taxon>
        <taxon>Ecdysozoa</taxon>
        <taxon>Nematoda</taxon>
        <taxon>Enoplea</taxon>
        <taxon>Dorylaimia</taxon>
        <taxon>Mermithida</taxon>
        <taxon>Mermithoidea</taxon>
        <taxon>Mermithidae</taxon>
        <taxon>Romanomermis</taxon>
    </lineage>
</organism>
<evidence type="ECO:0000313" key="2">
    <source>
        <dbReference type="WBParaSite" id="nRc.2.0.1.t18312-RA"/>
    </source>
</evidence>
<name>A0A915IX06_ROMCU</name>
<protein>
    <submittedName>
        <fullName evidence="2">Uncharacterized protein</fullName>
    </submittedName>
</protein>
<keyword evidence="1" id="KW-1185">Reference proteome</keyword>
<dbReference type="AlphaFoldDB" id="A0A915IX06"/>
<dbReference type="WBParaSite" id="nRc.2.0.1.t18312-RA">
    <property type="protein sequence ID" value="nRc.2.0.1.t18312-RA"/>
    <property type="gene ID" value="nRc.2.0.1.g18312"/>
</dbReference>
<reference evidence="2" key="1">
    <citation type="submission" date="2022-11" db="UniProtKB">
        <authorList>
            <consortium name="WormBaseParasite"/>
        </authorList>
    </citation>
    <scope>IDENTIFICATION</scope>
</reference>
<accession>A0A915IX06</accession>
<proteinExistence type="predicted"/>
<sequence length="120" mass="13507">MQCSMPKDLALIKETSITLNSPNKISGVETPRSNRAALDVPLWCLCRQVGDRLRGVCNLDCTYYAKNTNSDHGLLGSGIWIFINLEKFTTICKKSRLRALIPLINVVKAKRSIEIKWSNK</sequence>
<evidence type="ECO:0000313" key="1">
    <source>
        <dbReference type="Proteomes" id="UP000887565"/>
    </source>
</evidence>